<dbReference type="STRING" id="1081105.A0A167KAC3"/>
<feature type="compositionally biased region" description="Polar residues" evidence="6">
    <location>
        <begin position="287"/>
        <end position="297"/>
    </location>
</feature>
<keyword evidence="10" id="KW-1185">Reference proteome</keyword>
<comment type="caution">
    <text evidence="8">The sequence shown here is derived from an EMBL/GenBank/DDBJ whole genome shotgun (WGS) entry which is preliminary data.</text>
</comment>
<gene>
    <name evidence="9" type="ORF">ED733_002680</name>
    <name evidence="8" type="ORF">NOR_00039</name>
</gene>
<reference evidence="8 10" key="1">
    <citation type="journal article" date="2016" name="Genome Biol. Evol.">
        <title>Divergent and convergent evolution of fungal pathogenicity.</title>
        <authorList>
            <person name="Shang Y."/>
            <person name="Xiao G."/>
            <person name="Zheng P."/>
            <person name="Cen K."/>
            <person name="Zhan S."/>
            <person name="Wang C."/>
        </authorList>
    </citation>
    <scope>NUCLEOTIDE SEQUENCE [LARGE SCALE GENOMIC DNA]</scope>
    <source>
        <strain evidence="8 10">RCEF 4871</strain>
    </source>
</reference>
<dbReference type="PROSITE" id="PS00036">
    <property type="entry name" value="BZIP_BASIC"/>
    <property type="match status" value="1"/>
</dbReference>
<dbReference type="Pfam" id="PF00170">
    <property type="entry name" value="bZIP_1"/>
    <property type="match status" value="1"/>
</dbReference>
<dbReference type="AlphaFoldDB" id="A0A167KAC3"/>
<feature type="coiled-coil region" evidence="5">
    <location>
        <begin position="207"/>
        <end position="241"/>
    </location>
</feature>
<evidence type="ECO:0000313" key="10">
    <source>
        <dbReference type="Proteomes" id="UP000243498"/>
    </source>
</evidence>
<evidence type="ECO:0000256" key="6">
    <source>
        <dbReference type="SAM" id="MobiDB-lite"/>
    </source>
</evidence>
<dbReference type="Proteomes" id="UP000317257">
    <property type="component" value="Unassembled WGS sequence"/>
</dbReference>
<reference evidence="9" key="3">
    <citation type="journal article" date="2019" name="Microbiol. Resour. Announc.">
        <title>Genome Sequence of Metarhizium rileyi, a Microbial Control Agent for Lepidoptera.</title>
        <authorList>
            <person name="Binneck E."/>
            <person name="Lastra C.C.L."/>
            <person name="Sosa-Gomez D.R."/>
        </authorList>
    </citation>
    <scope>NUCLEOTIDE SEQUENCE</scope>
    <source>
        <strain evidence="9">Cep018-CH2</strain>
    </source>
</reference>
<dbReference type="OrthoDB" id="295274at2759"/>
<keyword evidence="3" id="KW-0804">Transcription</keyword>
<dbReference type="InterPro" id="IPR051027">
    <property type="entry name" value="bZIP_transcription_factors"/>
</dbReference>
<dbReference type="EMBL" id="SBHS01000009">
    <property type="protein sequence ID" value="TWU74869.1"/>
    <property type="molecule type" value="Genomic_DNA"/>
</dbReference>
<name>A0A167KAC3_METRR</name>
<dbReference type="PROSITE" id="PS50217">
    <property type="entry name" value="BZIP"/>
    <property type="match status" value="1"/>
</dbReference>
<dbReference type="CDD" id="cd14687">
    <property type="entry name" value="bZIP_ATF2"/>
    <property type="match status" value="1"/>
</dbReference>
<evidence type="ECO:0000313" key="9">
    <source>
        <dbReference type="EMBL" id="TWU74869.1"/>
    </source>
</evidence>
<dbReference type="InterPro" id="IPR004827">
    <property type="entry name" value="bZIP"/>
</dbReference>
<dbReference type="SUPFAM" id="SSF57959">
    <property type="entry name" value="Leucine zipper domain"/>
    <property type="match status" value="1"/>
</dbReference>
<protein>
    <submittedName>
        <fullName evidence="8">Transcription factor ATF2</fullName>
    </submittedName>
</protein>
<dbReference type="OMA" id="NIDIWIK"/>
<sequence length="332" mass="37092">MSTADFLIGQMTGENEVDPVLFNPDQHSLPRPSQAGLDDHDTIHAMPYPLAGLAGEHHKSHQLPFPHQLGGLEEQLYPFNNDYLFHLTDLTSVTGPSSSSPNISSSLTTPPSAISQEDGYDEAEKPSPKRKKDTAAKAKSSRQKPSTERPPKPAPKTRTQPRREASKVDDHPTEAPREKKVKHRRQRSLERNRVAASKCRKRKKEWTEDLEQKKTGLESIHQELQSEYMDLLQECSQLKNLLINHAGCQDPNIDMWIKNEASKYVRNLHNVGRVNSMYSVPSLDGDGSTTRPSSITSPLGGFSQGSPDRENEDLDGDAYSDDELDYDSDLGE</sequence>
<evidence type="ECO:0000256" key="4">
    <source>
        <dbReference type="ARBA" id="ARBA00023242"/>
    </source>
</evidence>
<feature type="compositionally biased region" description="Acidic residues" evidence="6">
    <location>
        <begin position="310"/>
        <end position="332"/>
    </location>
</feature>
<dbReference type="GO" id="GO:0005634">
    <property type="term" value="C:nucleus"/>
    <property type="evidence" value="ECO:0007669"/>
    <property type="project" value="UniProtKB-SubCell"/>
</dbReference>
<evidence type="ECO:0000313" key="8">
    <source>
        <dbReference type="EMBL" id="OAA51446.1"/>
    </source>
</evidence>
<keyword evidence="5" id="KW-0175">Coiled coil</keyword>
<dbReference type="Gene3D" id="1.20.5.170">
    <property type="match status" value="1"/>
</dbReference>
<evidence type="ECO:0000256" key="3">
    <source>
        <dbReference type="ARBA" id="ARBA00023163"/>
    </source>
</evidence>
<keyword evidence="2" id="KW-0805">Transcription regulation</keyword>
<evidence type="ECO:0000256" key="5">
    <source>
        <dbReference type="SAM" id="Coils"/>
    </source>
</evidence>
<dbReference type="GO" id="GO:0003700">
    <property type="term" value="F:DNA-binding transcription factor activity"/>
    <property type="evidence" value="ECO:0007669"/>
    <property type="project" value="InterPro"/>
</dbReference>
<evidence type="ECO:0000256" key="1">
    <source>
        <dbReference type="ARBA" id="ARBA00004123"/>
    </source>
</evidence>
<organism evidence="8 10">
    <name type="scientific">Metarhizium rileyi (strain RCEF 4871)</name>
    <name type="common">Nomuraea rileyi</name>
    <dbReference type="NCBI Taxonomy" id="1649241"/>
    <lineage>
        <taxon>Eukaryota</taxon>
        <taxon>Fungi</taxon>
        <taxon>Dikarya</taxon>
        <taxon>Ascomycota</taxon>
        <taxon>Pezizomycotina</taxon>
        <taxon>Sordariomycetes</taxon>
        <taxon>Hypocreomycetidae</taxon>
        <taxon>Hypocreales</taxon>
        <taxon>Clavicipitaceae</taxon>
        <taxon>Metarhizium</taxon>
    </lineage>
</organism>
<accession>A0A167KAC3</accession>
<feature type="region of interest" description="Disordered" evidence="6">
    <location>
        <begin position="93"/>
        <end position="196"/>
    </location>
</feature>
<keyword evidence="4" id="KW-0539">Nucleus</keyword>
<dbReference type="Proteomes" id="UP000243498">
    <property type="component" value="Unassembled WGS sequence"/>
</dbReference>
<feature type="region of interest" description="Disordered" evidence="6">
    <location>
        <begin position="282"/>
        <end position="332"/>
    </location>
</feature>
<comment type="subcellular location">
    <subcellularLocation>
        <location evidence="1">Nucleus</location>
    </subcellularLocation>
</comment>
<dbReference type="PANTHER" id="PTHR19304">
    <property type="entry name" value="CYCLIC-AMP RESPONSE ELEMENT BINDING PROTEIN"/>
    <property type="match status" value="1"/>
</dbReference>
<feature type="compositionally biased region" description="Low complexity" evidence="6">
    <location>
        <begin position="93"/>
        <end position="112"/>
    </location>
</feature>
<feature type="domain" description="BZIP" evidence="7">
    <location>
        <begin position="182"/>
        <end position="245"/>
    </location>
</feature>
<evidence type="ECO:0000259" key="7">
    <source>
        <dbReference type="PROSITE" id="PS50217"/>
    </source>
</evidence>
<evidence type="ECO:0000256" key="2">
    <source>
        <dbReference type="ARBA" id="ARBA00023015"/>
    </source>
</evidence>
<evidence type="ECO:0000313" key="11">
    <source>
        <dbReference type="Proteomes" id="UP000317257"/>
    </source>
</evidence>
<dbReference type="InterPro" id="IPR046347">
    <property type="entry name" value="bZIP_sf"/>
</dbReference>
<dbReference type="EMBL" id="AZHC01000001">
    <property type="protein sequence ID" value="OAA51446.1"/>
    <property type="molecule type" value="Genomic_DNA"/>
</dbReference>
<feature type="compositionally biased region" description="Basic and acidic residues" evidence="6">
    <location>
        <begin position="161"/>
        <end position="178"/>
    </location>
</feature>
<accession>A0A5C6GBX4</accession>
<dbReference type="SMART" id="SM00338">
    <property type="entry name" value="BRLZ"/>
    <property type="match status" value="1"/>
</dbReference>
<reference evidence="11" key="2">
    <citation type="submission" date="2018-12" db="EMBL/GenBank/DDBJ databases">
        <title>The complete genome of Metarhizium rileyi, a key fungal pathogen of Lepidoptera.</title>
        <authorList>
            <person name="Binneck E."/>
            <person name="Lastra C.C.L."/>
            <person name="Sosa-Gomez D.R."/>
        </authorList>
    </citation>
    <scope>NUCLEOTIDE SEQUENCE [LARGE SCALE GENOMIC DNA]</scope>
    <source>
        <strain evidence="11">Cep018-CH2</strain>
    </source>
</reference>
<proteinExistence type="predicted"/>